<proteinExistence type="predicted"/>
<organism evidence="1 2">
    <name type="scientific">Dryococelus australis</name>
    <dbReference type="NCBI Taxonomy" id="614101"/>
    <lineage>
        <taxon>Eukaryota</taxon>
        <taxon>Metazoa</taxon>
        <taxon>Ecdysozoa</taxon>
        <taxon>Arthropoda</taxon>
        <taxon>Hexapoda</taxon>
        <taxon>Insecta</taxon>
        <taxon>Pterygota</taxon>
        <taxon>Neoptera</taxon>
        <taxon>Polyneoptera</taxon>
        <taxon>Phasmatodea</taxon>
        <taxon>Verophasmatodea</taxon>
        <taxon>Anareolatae</taxon>
        <taxon>Phasmatidae</taxon>
        <taxon>Eurycanthinae</taxon>
        <taxon>Dryococelus</taxon>
    </lineage>
</organism>
<dbReference type="Proteomes" id="UP001159363">
    <property type="component" value="Chromosome 1"/>
</dbReference>
<evidence type="ECO:0000313" key="2">
    <source>
        <dbReference type="Proteomes" id="UP001159363"/>
    </source>
</evidence>
<evidence type="ECO:0000313" key="1">
    <source>
        <dbReference type="EMBL" id="KAJ8896401.1"/>
    </source>
</evidence>
<keyword evidence="2" id="KW-1185">Reference proteome</keyword>
<comment type="caution">
    <text evidence="1">The sequence shown here is derived from an EMBL/GenBank/DDBJ whole genome shotgun (WGS) entry which is preliminary data.</text>
</comment>
<name>A0ABQ9IIC1_9NEOP</name>
<reference evidence="1 2" key="1">
    <citation type="submission" date="2023-02" db="EMBL/GenBank/DDBJ databases">
        <title>LHISI_Scaffold_Assembly.</title>
        <authorList>
            <person name="Stuart O.P."/>
            <person name="Cleave R."/>
            <person name="Magrath M.J.L."/>
            <person name="Mikheyev A.S."/>
        </authorList>
    </citation>
    <scope>NUCLEOTIDE SEQUENCE [LARGE SCALE GENOMIC DNA]</scope>
    <source>
        <strain evidence="1">Daus_M_001</strain>
        <tissue evidence="1">Leg muscle</tissue>
    </source>
</reference>
<protein>
    <submittedName>
        <fullName evidence="1">Uncharacterized protein</fullName>
    </submittedName>
</protein>
<sequence>MEKNNLYWMKCVTICTDGCPWLPGLYKRIYFIRQKQIVKIDAKLCFICQELLVTKTVGLLNYVYLLIYATNWEEPITIFSILISGGCLGNECPVLYMNSRMQCTVFEQKTRTEFIDLLTKCDVQN</sequence>
<dbReference type="EMBL" id="JARBHB010000001">
    <property type="protein sequence ID" value="KAJ8896401.1"/>
    <property type="molecule type" value="Genomic_DNA"/>
</dbReference>
<gene>
    <name evidence="1" type="ORF">PR048_001745</name>
</gene>
<accession>A0ABQ9IIC1</accession>